<evidence type="ECO:0000256" key="12">
    <source>
        <dbReference type="PIRSR" id="PIRSR000382-2"/>
    </source>
</evidence>
<sequence>MALLTHTLGYPRIGTRRELKKALESFWEGKLSQQELLSIGSQLRKEAWLEQTQQGIALPASNDFSLYDHVLDALWLVGAIPPRFGQLASEPKIDWEVYFRMARGAPGVAPLELTKWFDTNYHYLVPEWHDARFCLCSHKPVEEWREARQLGIETKPVFLGPLTLLLLGKPQERLAELLPPLCTVYRQLFAELAREGVRWVQLDEPFLCTELPSSLLEAYRSAYAFLAEAEPRPNLLLATYFGELAGNWTVVRDLPWEGIHVDGVRAAHELPPLLATFPKGKVLSLGVVDGRNVWKNDYARSLALLEEALGVVGENYLWVGPSSSLLHVPLSLEKETKLDRQIVPWLAFAREKLGELAELADLATRAWKQDPRFLANQEILRQRKSSPLVTRPEVRSRLASLNPSLFRRKNPYPIRRLAQRSSLHLPPLPTTTIGSFPQTPEVRKARAKWKSGEWSQKEYETFVENEIKKVIELQESLGLDVLVHGEFERTDMVEYFGELLEGFVLTENGWVQSYGSRCVKPPILYGDVSRSRSMTLRWIRYAQTQTQKPLKGMLTGPITILRWSFVRDDLGEKEVAYQLALCLRDEVCELESAGIRVIQVDEPALREGLPLRKSQWPAYLEWAVGAFRLATSGVEDRTQIHTHMCYSDFGDIWQAIVDLDADVISLEAARSGFSLLELFTRFPLPNEIGPGVWDVHSPRIPTVEEIYQALLHMARAVSPDRLWVNPDCGLKTRSYKEVVPSLRNMVEAARKARETLLAKKDLERAG</sequence>
<feature type="binding site" evidence="10">
    <location>
        <begin position="17"/>
        <end position="20"/>
    </location>
    <ligand>
        <name>5-methyltetrahydropteroyltri-L-glutamate</name>
        <dbReference type="ChEBI" id="CHEBI:58207"/>
    </ligand>
</feature>
<evidence type="ECO:0000256" key="7">
    <source>
        <dbReference type="ARBA" id="ARBA00022723"/>
    </source>
</evidence>
<feature type="binding site" evidence="10 11">
    <location>
        <begin position="517"/>
        <end position="518"/>
    </location>
    <ligand>
        <name>5-methyltetrahydropteroyltri-L-glutamate</name>
        <dbReference type="ChEBI" id="CHEBI:58207"/>
    </ligand>
</feature>
<keyword evidence="8 10" id="KW-0862">Zinc</keyword>
<feature type="domain" description="Cobalamin-independent methionine synthase MetE N-terminal" evidence="15">
    <location>
        <begin position="5"/>
        <end position="308"/>
    </location>
</feature>
<dbReference type="InterPro" id="IPR013215">
    <property type="entry name" value="Cbl-indep_Met_Synth_N"/>
</dbReference>
<comment type="cofactor">
    <cofactor evidence="12">
        <name>Zn(2+)</name>
        <dbReference type="ChEBI" id="CHEBI:29105"/>
    </cofactor>
    <text evidence="12">Binds 2 Zn(2+) ions per subunit.</text>
</comment>
<evidence type="ECO:0000256" key="5">
    <source>
        <dbReference type="ARBA" id="ARBA00022605"/>
    </source>
</evidence>
<dbReference type="CDD" id="cd03312">
    <property type="entry name" value="CIMS_N_terminal_like"/>
    <property type="match status" value="1"/>
</dbReference>
<keyword evidence="5 10" id="KW-0028">Amino-acid biosynthesis</keyword>
<feature type="binding site" evidence="12">
    <location>
        <position position="658"/>
    </location>
    <ligand>
        <name>Zn(2+)</name>
        <dbReference type="ChEBI" id="CHEBI:29105"/>
        <label>2</label>
    </ligand>
</feature>
<keyword evidence="6 10" id="KW-0808">Transferase</keyword>
<dbReference type="HAMAP" id="MF_00172">
    <property type="entry name" value="Meth_synth"/>
    <property type="match status" value="1"/>
</dbReference>
<dbReference type="InterPro" id="IPR038071">
    <property type="entry name" value="UROD/MetE-like_sf"/>
</dbReference>
<evidence type="ECO:0000256" key="3">
    <source>
        <dbReference type="ARBA" id="ARBA00009553"/>
    </source>
</evidence>
<feature type="domain" description="Cobalamin-independent methionine synthase MetE C-terminal/archaeal" evidence="14">
    <location>
        <begin position="428"/>
        <end position="750"/>
    </location>
</feature>
<dbReference type="EC" id="2.1.1.14" evidence="10"/>
<dbReference type="Proteomes" id="UP000663859">
    <property type="component" value="Unassembled WGS sequence"/>
</dbReference>
<feature type="binding site" evidence="10">
    <location>
        <position position="607"/>
    </location>
    <ligand>
        <name>5-methyltetrahydropteroyltri-L-glutamate</name>
        <dbReference type="ChEBI" id="CHEBI:58207"/>
    </ligand>
</feature>
<keyword evidence="4 10" id="KW-0489">Methyltransferase</keyword>
<evidence type="ECO:0000256" key="13">
    <source>
        <dbReference type="PIRSR" id="PIRSR000382-3"/>
    </source>
</evidence>
<evidence type="ECO:0000313" key="17">
    <source>
        <dbReference type="Proteomes" id="UP000663859"/>
    </source>
</evidence>
<evidence type="ECO:0000259" key="14">
    <source>
        <dbReference type="Pfam" id="PF01717"/>
    </source>
</evidence>
<feature type="binding site" evidence="10 11">
    <location>
        <begin position="433"/>
        <end position="435"/>
    </location>
    <ligand>
        <name>L-homocysteine</name>
        <dbReference type="ChEBI" id="CHEBI:58199"/>
    </ligand>
</feature>
<evidence type="ECO:0000256" key="4">
    <source>
        <dbReference type="ARBA" id="ARBA00022603"/>
    </source>
</evidence>
<keyword evidence="17" id="KW-1185">Reference proteome</keyword>
<dbReference type="GO" id="GO:0032259">
    <property type="term" value="P:methylation"/>
    <property type="evidence" value="ECO:0007669"/>
    <property type="project" value="UniProtKB-KW"/>
</dbReference>
<feature type="binding site" evidence="12">
    <location>
        <position position="667"/>
    </location>
    <ligand>
        <name>Zn(2+)</name>
        <dbReference type="ChEBI" id="CHEBI:29105"/>
        <label>1</label>
        <note>catalytic</note>
    </ligand>
</feature>
<feature type="binding site" evidence="10 11">
    <location>
        <position position="601"/>
    </location>
    <ligand>
        <name>L-methionine</name>
        <dbReference type="ChEBI" id="CHEBI:57844"/>
    </ligand>
</feature>
<comment type="function">
    <text evidence="1 10">Catalyzes the transfer of a methyl group from 5-methyltetrahydrofolate to homocysteine resulting in methionine formation.</text>
</comment>
<comment type="caution">
    <text evidence="16">The sequence shown here is derived from an EMBL/GenBank/DDBJ whole genome shotgun (WGS) entry which is preliminary data.</text>
</comment>
<feature type="binding site" evidence="12">
    <location>
        <position position="645"/>
    </location>
    <ligand>
        <name>Zn(2+)</name>
        <dbReference type="ChEBI" id="CHEBI:29105"/>
        <label>1</label>
        <note>catalytic</note>
    </ligand>
</feature>
<dbReference type="SUPFAM" id="SSF51726">
    <property type="entry name" value="UROD/MetE-like"/>
    <property type="match status" value="2"/>
</dbReference>
<feature type="binding site" evidence="10">
    <location>
        <position position="115"/>
    </location>
    <ligand>
        <name>5-methyltetrahydropteroyltri-L-glutamate</name>
        <dbReference type="ChEBI" id="CHEBI:58207"/>
    </ligand>
</feature>
<keyword evidence="9 10" id="KW-0486">Methionine biosynthesis</keyword>
<proteinExistence type="inferred from homology"/>
<feature type="binding site" evidence="10 11">
    <location>
        <position position="486"/>
    </location>
    <ligand>
        <name>L-methionine</name>
        <dbReference type="ChEBI" id="CHEBI:57844"/>
    </ligand>
</feature>
<evidence type="ECO:0000259" key="15">
    <source>
        <dbReference type="Pfam" id="PF08267"/>
    </source>
</evidence>
<dbReference type="Pfam" id="PF08267">
    <property type="entry name" value="Meth_synt_1"/>
    <property type="match status" value="1"/>
</dbReference>
<comment type="similarity">
    <text evidence="3 10">Belongs to the vitamin-B12 independent methionine synthase family.</text>
</comment>
<dbReference type="Gene3D" id="3.20.20.210">
    <property type="match status" value="2"/>
</dbReference>
<evidence type="ECO:0000256" key="11">
    <source>
        <dbReference type="PIRSR" id="PIRSR000382-1"/>
    </source>
</evidence>
<feature type="binding site" evidence="10 11">
    <location>
        <position position="601"/>
    </location>
    <ligand>
        <name>L-homocysteine</name>
        <dbReference type="ChEBI" id="CHEBI:58199"/>
    </ligand>
</feature>
<feature type="active site" description="Proton donor" evidence="10 13">
    <location>
        <position position="696"/>
    </location>
</feature>
<feature type="binding site" evidence="10 11">
    <location>
        <position position="563"/>
    </location>
    <ligand>
        <name>5-methyltetrahydropteroyltri-L-glutamate</name>
        <dbReference type="ChEBI" id="CHEBI:58207"/>
    </ligand>
</feature>
<feature type="binding site" evidence="10">
    <location>
        <position position="728"/>
    </location>
    <ligand>
        <name>Zn(2+)</name>
        <dbReference type="ChEBI" id="CHEBI:29105"/>
        <note>catalytic</note>
    </ligand>
</feature>
<protein>
    <recommendedName>
        <fullName evidence="10">5-methyltetrahydropteroyltriglutamate--homocysteine methyltransferase</fullName>
        <ecNumber evidence="10">2.1.1.14</ecNumber>
    </recommendedName>
    <alternativeName>
        <fullName evidence="10">Cobalamin-independent methionine synthase</fullName>
    </alternativeName>
    <alternativeName>
        <fullName evidence="10">Methionine synthase, vitamin-B12 independent isozyme</fullName>
    </alternativeName>
</protein>
<dbReference type="NCBIfam" id="TIGR01371">
    <property type="entry name" value="met_syn_B12ind"/>
    <property type="match status" value="1"/>
</dbReference>
<comment type="pathway">
    <text evidence="2 10">Amino-acid biosynthesis; L-methionine biosynthesis via de novo pathway; L-methionine from L-homocysteine (MetE route): step 1/1.</text>
</comment>
<comment type="catalytic activity">
    <reaction evidence="10">
        <text>5-methyltetrahydropteroyltri-L-glutamate + L-homocysteine = tetrahydropteroyltri-L-glutamate + L-methionine</text>
        <dbReference type="Rhea" id="RHEA:21196"/>
        <dbReference type="ChEBI" id="CHEBI:57844"/>
        <dbReference type="ChEBI" id="CHEBI:58140"/>
        <dbReference type="ChEBI" id="CHEBI:58199"/>
        <dbReference type="ChEBI" id="CHEBI:58207"/>
        <dbReference type="EC" id="2.1.1.14"/>
    </reaction>
</comment>
<gene>
    <name evidence="10 16" type="primary">metE</name>
    <name evidence="16" type="ORF">MPNT_30117</name>
</gene>
<keyword evidence="10" id="KW-0677">Repeat</keyword>
<feature type="binding site" evidence="10">
    <location>
        <position position="643"/>
    </location>
    <ligand>
        <name>Zn(2+)</name>
        <dbReference type="ChEBI" id="CHEBI:29105"/>
        <note>catalytic</note>
    </ligand>
</feature>
<organism evidence="16 17">
    <name type="scientific">Candidatus Methylacidithermus pantelleriae</name>
    <dbReference type="NCBI Taxonomy" id="2744239"/>
    <lineage>
        <taxon>Bacteria</taxon>
        <taxon>Pseudomonadati</taxon>
        <taxon>Verrucomicrobiota</taxon>
        <taxon>Methylacidiphilae</taxon>
        <taxon>Methylacidiphilales</taxon>
        <taxon>Methylacidiphilaceae</taxon>
        <taxon>Candidatus Methylacidithermus</taxon>
    </lineage>
</organism>
<reference evidence="16" key="1">
    <citation type="submission" date="2021-02" db="EMBL/GenBank/DDBJ databases">
        <authorList>
            <person name="Cremers G."/>
            <person name="Picone N."/>
        </authorList>
    </citation>
    <scope>NUCLEOTIDE SEQUENCE</scope>
    <source>
        <strain evidence="16">PQ17</strain>
    </source>
</reference>
<dbReference type="NCBIfam" id="NF003556">
    <property type="entry name" value="PRK05222.1"/>
    <property type="match status" value="1"/>
</dbReference>
<accession>A0A8J2FQQ1</accession>
<evidence type="ECO:0000256" key="9">
    <source>
        <dbReference type="ARBA" id="ARBA00023167"/>
    </source>
</evidence>
<name>A0A8J2FQQ1_9BACT</name>
<dbReference type="InterPro" id="IPR002629">
    <property type="entry name" value="Met_Synth_C/arc"/>
</dbReference>
<feature type="binding site" evidence="10">
    <location>
        <position position="486"/>
    </location>
    <ligand>
        <name>L-homocysteine</name>
        <dbReference type="ChEBI" id="CHEBI:58199"/>
    </ligand>
</feature>
<feature type="binding site" evidence="10">
    <location>
        <position position="645"/>
    </location>
    <ligand>
        <name>Zn(2+)</name>
        <dbReference type="ChEBI" id="CHEBI:29105"/>
        <note>catalytic</note>
    </ligand>
</feature>
<evidence type="ECO:0000256" key="8">
    <source>
        <dbReference type="ARBA" id="ARBA00022833"/>
    </source>
</evidence>
<dbReference type="EMBL" id="CAJNOB010000023">
    <property type="protein sequence ID" value="CAF0699078.1"/>
    <property type="molecule type" value="Genomic_DNA"/>
</dbReference>
<evidence type="ECO:0000256" key="2">
    <source>
        <dbReference type="ARBA" id="ARBA00004681"/>
    </source>
</evidence>
<dbReference type="PIRSF" id="PIRSF000382">
    <property type="entry name" value="MeTrfase_B12_ind"/>
    <property type="match status" value="1"/>
</dbReference>
<dbReference type="CDD" id="cd03311">
    <property type="entry name" value="CIMS_C_terminal_like"/>
    <property type="match status" value="1"/>
</dbReference>
<keyword evidence="7 10" id="KW-0479">Metal-binding</keyword>
<dbReference type="UniPathway" id="UPA00051">
    <property type="reaction ID" value="UER00082"/>
</dbReference>
<dbReference type="PANTHER" id="PTHR30519">
    <property type="entry name" value="5-METHYLTETRAHYDROPTEROYLTRIGLUTAMATE--HOMOCYSTEINE METHYLTRANSFERASE"/>
    <property type="match status" value="1"/>
</dbReference>
<comment type="cofactor">
    <cofactor evidence="10">
        <name>Zn(2+)</name>
        <dbReference type="ChEBI" id="CHEBI:29105"/>
    </cofactor>
    <text evidence="10">Binds 1 zinc ion per subunit.</text>
</comment>
<evidence type="ECO:0000256" key="10">
    <source>
        <dbReference type="HAMAP-Rule" id="MF_00172"/>
    </source>
</evidence>
<evidence type="ECO:0000256" key="6">
    <source>
        <dbReference type="ARBA" id="ARBA00022679"/>
    </source>
</evidence>
<dbReference type="GO" id="GO:0003871">
    <property type="term" value="F:5-methyltetrahydropteroyltriglutamate-homocysteine S-methyltransferase activity"/>
    <property type="evidence" value="ECO:0007669"/>
    <property type="project" value="UniProtKB-UniRule"/>
</dbReference>
<evidence type="ECO:0000313" key="16">
    <source>
        <dbReference type="EMBL" id="CAF0699078.1"/>
    </source>
</evidence>
<feature type="binding site" evidence="11">
    <location>
        <position position="120"/>
    </location>
    <ligand>
        <name>5-methyltetrahydropteroyltri-L-glutamate</name>
        <dbReference type="ChEBI" id="CHEBI:58207"/>
    </ligand>
</feature>
<feature type="binding site" evidence="10">
    <location>
        <position position="667"/>
    </location>
    <ligand>
        <name>Zn(2+)</name>
        <dbReference type="ChEBI" id="CHEBI:29105"/>
        <note>catalytic</note>
    </ligand>
</feature>
<dbReference type="AlphaFoldDB" id="A0A8J2FQQ1"/>
<dbReference type="GO" id="GO:0008270">
    <property type="term" value="F:zinc ion binding"/>
    <property type="evidence" value="ECO:0007669"/>
    <property type="project" value="InterPro"/>
</dbReference>
<dbReference type="RefSeq" id="WP_174582100.1">
    <property type="nucleotide sequence ID" value="NZ_CAJNOB010000023.1"/>
</dbReference>
<feature type="binding site" evidence="12">
    <location>
        <position position="728"/>
    </location>
    <ligand>
        <name>Zn(2+)</name>
        <dbReference type="ChEBI" id="CHEBI:29105"/>
        <label>1</label>
        <note>catalytic</note>
    </ligand>
</feature>
<feature type="binding site" evidence="10 11">
    <location>
        <begin position="433"/>
        <end position="435"/>
    </location>
    <ligand>
        <name>L-methionine</name>
        <dbReference type="ChEBI" id="CHEBI:57844"/>
    </ligand>
</feature>
<dbReference type="GO" id="GO:0009086">
    <property type="term" value="P:methionine biosynthetic process"/>
    <property type="evidence" value="ECO:0007669"/>
    <property type="project" value="UniProtKB-UniRule"/>
</dbReference>
<evidence type="ECO:0000256" key="1">
    <source>
        <dbReference type="ARBA" id="ARBA00002777"/>
    </source>
</evidence>
<dbReference type="Pfam" id="PF01717">
    <property type="entry name" value="Meth_synt_2"/>
    <property type="match status" value="1"/>
</dbReference>
<feature type="binding site" evidence="12">
    <location>
        <position position="643"/>
    </location>
    <ligand>
        <name>Zn(2+)</name>
        <dbReference type="ChEBI" id="CHEBI:29105"/>
        <label>1</label>
        <note>catalytic</note>
    </ligand>
</feature>
<dbReference type="InterPro" id="IPR006276">
    <property type="entry name" value="Cobalamin-indep_Met_synthase"/>
</dbReference>
<feature type="binding site" evidence="11">
    <location>
        <position position="20"/>
    </location>
    <ligand>
        <name>5-methyltetrahydropteroyltri-L-glutamate</name>
        <dbReference type="ChEBI" id="CHEBI:58207"/>
    </ligand>
</feature>